<dbReference type="RefSeq" id="WP_253902366.1">
    <property type="nucleotide sequence ID" value="NZ_JAAIIJ010000025.1"/>
</dbReference>
<keyword evidence="2" id="KW-1133">Transmembrane helix</keyword>
<gene>
    <name evidence="3" type="ORF">G1C94_1292</name>
</gene>
<evidence type="ECO:0000256" key="1">
    <source>
        <dbReference type="SAM" id="MobiDB-lite"/>
    </source>
</evidence>
<name>A0ABX1SXW3_9BIFI</name>
<sequence>MSDPKHAEGVTPETDEQTDARLATLATVETTSATDTAATDDTSDGQMPTWLLPDKAYQVLKWLTLTVLPALAVLVGALGPVWGLPYTDAIVTTISAVALFFGATIGVSAIRANGLTAS</sequence>
<dbReference type="EMBL" id="JAAIIJ010000025">
    <property type="protein sequence ID" value="NMN02670.1"/>
    <property type="molecule type" value="Genomic_DNA"/>
</dbReference>
<reference evidence="3 4" key="1">
    <citation type="submission" date="2020-02" db="EMBL/GenBank/DDBJ databases">
        <title>Characterization of phylogenetic diversity of novel bifidobacterial species isolated in Czech ZOOs.</title>
        <authorList>
            <person name="Lugli G.A."/>
            <person name="Vera N.B."/>
            <person name="Ventura M."/>
        </authorList>
    </citation>
    <scope>NUCLEOTIDE SEQUENCE [LARGE SCALE GENOMIC DNA]</scope>
    <source>
        <strain evidence="3 4">DSM 109963</strain>
    </source>
</reference>
<dbReference type="Proteomes" id="UP000553756">
    <property type="component" value="Unassembled WGS sequence"/>
</dbReference>
<keyword evidence="2" id="KW-0812">Transmembrane</keyword>
<evidence type="ECO:0000313" key="4">
    <source>
        <dbReference type="Proteomes" id="UP000553756"/>
    </source>
</evidence>
<dbReference type="InterPro" id="IPR031612">
    <property type="entry name" value="Phage_holin_Dp1"/>
</dbReference>
<organism evidence="3 4">
    <name type="scientific">Bifidobacterium panos</name>
    <dbReference type="NCBI Taxonomy" id="2675321"/>
    <lineage>
        <taxon>Bacteria</taxon>
        <taxon>Bacillati</taxon>
        <taxon>Actinomycetota</taxon>
        <taxon>Actinomycetes</taxon>
        <taxon>Bifidobacteriales</taxon>
        <taxon>Bifidobacteriaceae</taxon>
        <taxon>Bifidobacterium</taxon>
    </lineage>
</organism>
<feature type="transmembrane region" description="Helical" evidence="2">
    <location>
        <begin position="89"/>
        <end position="110"/>
    </location>
</feature>
<proteinExistence type="predicted"/>
<dbReference type="Pfam" id="PF16938">
    <property type="entry name" value="Phage_holin_Dp1"/>
    <property type="match status" value="1"/>
</dbReference>
<feature type="transmembrane region" description="Helical" evidence="2">
    <location>
        <begin position="62"/>
        <end position="83"/>
    </location>
</feature>
<feature type="compositionally biased region" description="Low complexity" evidence="1">
    <location>
        <begin position="22"/>
        <end position="40"/>
    </location>
</feature>
<accession>A0ABX1SXW3</accession>
<comment type="caution">
    <text evidence="3">The sequence shown here is derived from an EMBL/GenBank/DDBJ whole genome shotgun (WGS) entry which is preliminary data.</text>
</comment>
<protein>
    <submittedName>
        <fullName evidence="3">Holin</fullName>
    </submittedName>
</protein>
<feature type="region of interest" description="Disordered" evidence="1">
    <location>
        <begin position="1"/>
        <end position="45"/>
    </location>
</feature>
<keyword evidence="4" id="KW-1185">Reference proteome</keyword>
<keyword evidence="2" id="KW-0472">Membrane</keyword>
<evidence type="ECO:0000256" key="2">
    <source>
        <dbReference type="SAM" id="Phobius"/>
    </source>
</evidence>
<evidence type="ECO:0000313" key="3">
    <source>
        <dbReference type="EMBL" id="NMN02670.1"/>
    </source>
</evidence>